<evidence type="ECO:0000256" key="1">
    <source>
        <dbReference type="ARBA" id="ARBA00006718"/>
    </source>
</evidence>
<dbReference type="NCBIfam" id="TIGR00049">
    <property type="entry name" value="iron-sulfur cluster assembly accessory protein"/>
    <property type="match status" value="1"/>
</dbReference>
<comment type="similarity">
    <text evidence="1">Belongs to the HesB/IscA family.</text>
</comment>
<evidence type="ECO:0000259" key="2">
    <source>
        <dbReference type="Pfam" id="PF01521"/>
    </source>
</evidence>
<dbReference type="Pfam" id="PF01521">
    <property type="entry name" value="Fe-S_biosyn"/>
    <property type="match status" value="1"/>
</dbReference>
<dbReference type="Proteomes" id="UP000559987">
    <property type="component" value="Unassembled WGS sequence"/>
</dbReference>
<sequence length="120" mass="12567">MTSTVSTFDPAAPLVSVTEKAAKHFARKLLDAKKPVVRLSIKPSGCTGYAYVLDTVDAAEPGDTVLVVDEAVTLAISPDAAPIIRGTEIDMAIEGVNRVIKYNNPNVVAECGCGESFSVS</sequence>
<keyword evidence="4" id="KW-1185">Reference proteome</keyword>
<dbReference type="AlphaFoldDB" id="A0A839URD4"/>
<dbReference type="InterPro" id="IPR035903">
    <property type="entry name" value="HesB-like_dom_sf"/>
</dbReference>
<evidence type="ECO:0000313" key="3">
    <source>
        <dbReference type="EMBL" id="MBB3167967.1"/>
    </source>
</evidence>
<proteinExistence type="inferred from homology"/>
<accession>A0A839URD4</accession>
<protein>
    <submittedName>
        <fullName evidence="3">Fe-S cluster assembly protein SufA/iron-sulfur cluster assembly protein</fullName>
    </submittedName>
</protein>
<evidence type="ECO:0000313" key="4">
    <source>
        <dbReference type="Proteomes" id="UP000559987"/>
    </source>
</evidence>
<dbReference type="EMBL" id="JACHXZ010000001">
    <property type="protein sequence ID" value="MBB3167967.1"/>
    <property type="molecule type" value="Genomic_DNA"/>
</dbReference>
<gene>
    <name evidence="3" type="ORF">FHS30_001143</name>
</gene>
<reference evidence="3 4" key="1">
    <citation type="submission" date="2020-08" db="EMBL/GenBank/DDBJ databases">
        <title>Genomic Encyclopedia of Type Strains, Phase III (KMG-III): the genomes of soil and plant-associated and newly described type strains.</title>
        <authorList>
            <person name="Whitman W."/>
        </authorList>
    </citation>
    <scope>NUCLEOTIDE SEQUENCE [LARGE SCALE GENOMIC DNA]</scope>
    <source>
        <strain evidence="3 4">CECT 8571</strain>
    </source>
</reference>
<comment type="caution">
    <text evidence="3">The sequence shown here is derived from an EMBL/GenBank/DDBJ whole genome shotgun (WGS) entry which is preliminary data.</text>
</comment>
<dbReference type="GO" id="GO:0005829">
    <property type="term" value="C:cytosol"/>
    <property type="evidence" value="ECO:0007669"/>
    <property type="project" value="TreeGrafter"/>
</dbReference>
<dbReference type="Gene3D" id="2.60.300.12">
    <property type="entry name" value="HesB-like domain"/>
    <property type="match status" value="1"/>
</dbReference>
<dbReference type="InterPro" id="IPR000361">
    <property type="entry name" value="ATAP_core_dom"/>
</dbReference>
<organism evidence="3 4">
    <name type="scientific">Simiduia aestuariiviva</name>
    <dbReference type="NCBI Taxonomy" id="1510459"/>
    <lineage>
        <taxon>Bacteria</taxon>
        <taxon>Pseudomonadati</taxon>
        <taxon>Pseudomonadota</taxon>
        <taxon>Gammaproteobacteria</taxon>
        <taxon>Cellvibrionales</taxon>
        <taxon>Cellvibrionaceae</taxon>
        <taxon>Simiduia</taxon>
    </lineage>
</organism>
<dbReference type="PANTHER" id="PTHR10072">
    <property type="entry name" value="IRON-SULFUR CLUSTER ASSEMBLY PROTEIN"/>
    <property type="match status" value="1"/>
</dbReference>
<dbReference type="SUPFAM" id="SSF89360">
    <property type="entry name" value="HesB-like domain"/>
    <property type="match status" value="1"/>
</dbReference>
<name>A0A839URD4_9GAMM</name>
<dbReference type="RefSeq" id="WP_183909131.1">
    <property type="nucleotide sequence ID" value="NZ_JACHXZ010000001.1"/>
</dbReference>
<dbReference type="PANTHER" id="PTHR10072:SF41">
    <property type="entry name" value="IRON-SULFUR CLUSTER ASSEMBLY 1 HOMOLOG, MITOCHONDRIAL"/>
    <property type="match status" value="1"/>
</dbReference>
<feature type="domain" description="Core" evidence="2">
    <location>
        <begin position="16"/>
        <end position="115"/>
    </location>
</feature>
<dbReference type="GO" id="GO:0016226">
    <property type="term" value="P:iron-sulfur cluster assembly"/>
    <property type="evidence" value="ECO:0007669"/>
    <property type="project" value="InterPro"/>
</dbReference>
<dbReference type="InterPro" id="IPR050322">
    <property type="entry name" value="Fe-S_cluster_asmbl/transfer"/>
</dbReference>
<dbReference type="GO" id="GO:0051537">
    <property type="term" value="F:2 iron, 2 sulfur cluster binding"/>
    <property type="evidence" value="ECO:0007669"/>
    <property type="project" value="UniProtKB-ARBA"/>
</dbReference>
<dbReference type="InterPro" id="IPR016092">
    <property type="entry name" value="ATAP"/>
</dbReference>